<accession>A0ABX8S5Y7</accession>
<evidence type="ECO:0008006" key="3">
    <source>
        <dbReference type="Google" id="ProtNLM"/>
    </source>
</evidence>
<gene>
    <name evidence="1" type="ORF">KV203_11350</name>
</gene>
<dbReference type="EMBL" id="CP079105">
    <property type="protein sequence ID" value="QXQ12567.1"/>
    <property type="molecule type" value="Genomic_DNA"/>
</dbReference>
<evidence type="ECO:0000313" key="2">
    <source>
        <dbReference type="Proteomes" id="UP000887023"/>
    </source>
</evidence>
<sequence>MRTVNNQIGRHRLGRAGSVHCAEIPAVAAALAEHRRNWFTALLNPAKHSFAAIRKSAVVTAAPRWVPATAS</sequence>
<organism evidence="1 2">
    <name type="scientific">Skermania pinensis</name>
    <dbReference type="NCBI Taxonomy" id="39122"/>
    <lineage>
        <taxon>Bacteria</taxon>
        <taxon>Bacillati</taxon>
        <taxon>Actinomycetota</taxon>
        <taxon>Actinomycetes</taxon>
        <taxon>Mycobacteriales</taxon>
        <taxon>Gordoniaceae</taxon>
        <taxon>Skermania</taxon>
    </lineage>
</organism>
<reference evidence="1" key="1">
    <citation type="submission" date="2021-07" db="EMBL/GenBank/DDBJ databases">
        <title>Candidatus Kaistella beijingensis sp. nov. isolated from a municipal wastewater treatment plant is involved in sludge foaming.</title>
        <authorList>
            <person name="Song Y."/>
            <person name="Liu S.-J."/>
        </authorList>
    </citation>
    <scope>NUCLEOTIDE SEQUENCE</scope>
    <source>
        <strain evidence="1">DSM 43998</strain>
    </source>
</reference>
<dbReference type="RefSeq" id="WP_083530070.1">
    <property type="nucleotide sequence ID" value="NZ_CBCRUZ010000017.1"/>
</dbReference>
<evidence type="ECO:0000313" key="1">
    <source>
        <dbReference type="EMBL" id="QXQ12567.1"/>
    </source>
</evidence>
<dbReference type="Proteomes" id="UP000887023">
    <property type="component" value="Chromosome"/>
</dbReference>
<keyword evidence="2" id="KW-1185">Reference proteome</keyword>
<name>A0ABX8S5Y7_9ACTN</name>
<protein>
    <recommendedName>
        <fullName evidence="3">Transposase</fullName>
    </recommendedName>
</protein>
<proteinExistence type="predicted"/>